<dbReference type="GO" id="GO:0016071">
    <property type="term" value="P:mRNA metabolic process"/>
    <property type="evidence" value="ECO:0007669"/>
    <property type="project" value="UniProtKB-ARBA"/>
</dbReference>
<evidence type="ECO:0000256" key="1">
    <source>
        <dbReference type="SAM" id="MobiDB-lite"/>
    </source>
</evidence>
<dbReference type="Pfam" id="PF15365">
    <property type="entry name" value="PNRC"/>
    <property type="match status" value="1"/>
</dbReference>
<name>A0AAV9AD41_ACOGR</name>
<protein>
    <submittedName>
        <fullName evidence="2">Uncharacterized protein</fullName>
    </submittedName>
</protein>
<keyword evidence="3" id="KW-1185">Reference proteome</keyword>
<dbReference type="InterPro" id="IPR028322">
    <property type="entry name" value="PNRC-like_rgn"/>
</dbReference>
<evidence type="ECO:0000313" key="3">
    <source>
        <dbReference type="Proteomes" id="UP001179952"/>
    </source>
</evidence>
<feature type="compositionally biased region" description="Basic residues" evidence="1">
    <location>
        <begin position="145"/>
        <end position="158"/>
    </location>
</feature>
<dbReference type="PANTHER" id="PTHR33670:SF14">
    <property type="entry name" value="T20H2.15 PROTEIN"/>
    <property type="match status" value="1"/>
</dbReference>
<dbReference type="EMBL" id="JAUJYN010000010">
    <property type="protein sequence ID" value="KAK1262231.1"/>
    <property type="molecule type" value="Genomic_DNA"/>
</dbReference>
<organism evidence="2 3">
    <name type="scientific">Acorus gramineus</name>
    <name type="common">Dwarf sweet flag</name>
    <dbReference type="NCBI Taxonomy" id="55184"/>
    <lineage>
        <taxon>Eukaryota</taxon>
        <taxon>Viridiplantae</taxon>
        <taxon>Streptophyta</taxon>
        <taxon>Embryophyta</taxon>
        <taxon>Tracheophyta</taxon>
        <taxon>Spermatophyta</taxon>
        <taxon>Magnoliopsida</taxon>
        <taxon>Liliopsida</taxon>
        <taxon>Acoraceae</taxon>
        <taxon>Acorus</taxon>
    </lineage>
</organism>
<reference evidence="2" key="2">
    <citation type="submission" date="2023-06" db="EMBL/GenBank/DDBJ databases">
        <authorList>
            <person name="Ma L."/>
            <person name="Liu K.-W."/>
            <person name="Li Z."/>
            <person name="Hsiao Y.-Y."/>
            <person name="Qi Y."/>
            <person name="Fu T."/>
            <person name="Tang G."/>
            <person name="Zhang D."/>
            <person name="Sun W.-H."/>
            <person name="Liu D.-K."/>
            <person name="Li Y."/>
            <person name="Chen G.-Z."/>
            <person name="Liu X.-D."/>
            <person name="Liao X.-Y."/>
            <person name="Jiang Y.-T."/>
            <person name="Yu X."/>
            <person name="Hao Y."/>
            <person name="Huang J."/>
            <person name="Zhao X.-W."/>
            <person name="Ke S."/>
            <person name="Chen Y.-Y."/>
            <person name="Wu W.-L."/>
            <person name="Hsu J.-L."/>
            <person name="Lin Y.-F."/>
            <person name="Huang M.-D."/>
            <person name="Li C.-Y."/>
            <person name="Huang L."/>
            <person name="Wang Z.-W."/>
            <person name="Zhao X."/>
            <person name="Zhong W.-Y."/>
            <person name="Peng D.-H."/>
            <person name="Ahmad S."/>
            <person name="Lan S."/>
            <person name="Zhang J.-S."/>
            <person name="Tsai W.-C."/>
            <person name="Van De Peer Y."/>
            <person name="Liu Z.-J."/>
        </authorList>
    </citation>
    <scope>NUCLEOTIDE SEQUENCE</scope>
    <source>
        <strain evidence="2">SCP</strain>
        <tissue evidence="2">Leaves</tissue>
    </source>
</reference>
<gene>
    <name evidence="2" type="ORF">QJS04_geneDACA001205</name>
</gene>
<accession>A0AAV9AD41</accession>
<comment type="caution">
    <text evidence="2">The sequence shown here is derived from an EMBL/GenBank/DDBJ whole genome shotgun (WGS) entry which is preliminary data.</text>
</comment>
<reference evidence="2" key="1">
    <citation type="journal article" date="2023" name="Nat. Commun.">
        <title>Diploid and tetraploid genomes of Acorus and the evolution of monocots.</title>
        <authorList>
            <person name="Ma L."/>
            <person name="Liu K.W."/>
            <person name="Li Z."/>
            <person name="Hsiao Y.Y."/>
            <person name="Qi Y."/>
            <person name="Fu T."/>
            <person name="Tang G.D."/>
            <person name="Zhang D."/>
            <person name="Sun W.H."/>
            <person name="Liu D.K."/>
            <person name="Li Y."/>
            <person name="Chen G.Z."/>
            <person name="Liu X.D."/>
            <person name="Liao X.Y."/>
            <person name="Jiang Y.T."/>
            <person name="Yu X."/>
            <person name="Hao Y."/>
            <person name="Huang J."/>
            <person name="Zhao X.W."/>
            <person name="Ke S."/>
            <person name="Chen Y.Y."/>
            <person name="Wu W.L."/>
            <person name="Hsu J.L."/>
            <person name="Lin Y.F."/>
            <person name="Huang M.D."/>
            <person name="Li C.Y."/>
            <person name="Huang L."/>
            <person name="Wang Z.W."/>
            <person name="Zhao X."/>
            <person name="Zhong W.Y."/>
            <person name="Peng D.H."/>
            <person name="Ahmad S."/>
            <person name="Lan S."/>
            <person name="Zhang J.S."/>
            <person name="Tsai W.C."/>
            <person name="Van de Peer Y."/>
            <person name="Liu Z.J."/>
        </authorList>
    </citation>
    <scope>NUCLEOTIDE SEQUENCE</scope>
    <source>
        <strain evidence="2">SCP</strain>
    </source>
</reference>
<dbReference type="PANTHER" id="PTHR33670">
    <property type="entry name" value="SPLICING FACTOR, PROLINE- AND GLUTAMINE-RICH-LIKE"/>
    <property type="match status" value="1"/>
</dbReference>
<proteinExistence type="predicted"/>
<dbReference type="AlphaFoldDB" id="A0AAV9AD41"/>
<sequence length="229" mass="26121">MKSQSHRNQRFRIIISFGYSKIQCFSKLFSSGYLNFLPKTHQNQGFINHSLNRPFQICDFISSFSHLSIKRFLIITAMDQSIFVYYPTQNPKTQAHINRNLYRRFSVFPSVNRPPLLPLPLPHTQQGILGRPNGNPKKTVMSIDRRRRVAPSSKKSKPSRPPPVTASKEETKDYREFEEFSGSVFLVSPPPSSLPLPRFSLKPKTRCVSEAVGGVDAGATDGLRRLLRM</sequence>
<dbReference type="Proteomes" id="UP001179952">
    <property type="component" value="Unassembled WGS sequence"/>
</dbReference>
<feature type="region of interest" description="Disordered" evidence="1">
    <location>
        <begin position="122"/>
        <end position="172"/>
    </location>
</feature>
<evidence type="ECO:0000313" key="2">
    <source>
        <dbReference type="EMBL" id="KAK1262231.1"/>
    </source>
</evidence>